<evidence type="ECO:0000313" key="3">
    <source>
        <dbReference type="Proteomes" id="UP000029964"/>
    </source>
</evidence>
<proteinExistence type="predicted"/>
<reference evidence="3" key="1">
    <citation type="journal article" date="2014" name="Genome Announc.">
        <title>Genome sequence and annotation of Acremonium chrysogenum, producer of the beta-lactam antibiotic cephalosporin C.</title>
        <authorList>
            <person name="Terfehr D."/>
            <person name="Dahlmann T.A."/>
            <person name="Specht T."/>
            <person name="Zadra I."/>
            <person name="Kuernsteiner H."/>
            <person name="Kueck U."/>
        </authorList>
    </citation>
    <scope>NUCLEOTIDE SEQUENCE [LARGE SCALE GENOMIC DNA]</scope>
    <source>
        <strain evidence="3">ATCC 11550 / CBS 779.69 / DSM 880 / IAM 14645 / JCM 23072 / IMI 49137</strain>
    </source>
</reference>
<evidence type="ECO:0000256" key="1">
    <source>
        <dbReference type="SAM" id="MobiDB-lite"/>
    </source>
</evidence>
<organism evidence="2 3">
    <name type="scientific">Hapsidospora chrysogenum (strain ATCC 11550 / CBS 779.69 / DSM 880 / IAM 14645 / JCM 23072 / IMI 49137)</name>
    <name type="common">Acremonium chrysogenum</name>
    <dbReference type="NCBI Taxonomy" id="857340"/>
    <lineage>
        <taxon>Eukaryota</taxon>
        <taxon>Fungi</taxon>
        <taxon>Dikarya</taxon>
        <taxon>Ascomycota</taxon>
        <taxon>Pezizomycotina</taxon>
        <taxon>Sordariomycetes</taxon>
        <taxon>Hypocreomycetidae</taxon>
        <taxon>Hypocreales</taxon>
        <taxon>Bionectriaceae</taxon>
        <taxon>Hapsidospora</taxon>
    </lineage>
</organism>
<dbReference type="OrthoDB" id="20473at2759"/>
<dbReference type="PANTHER" id="PTHR22705:SF0">
    <property type="entry name" value="ZZ-TYPE ZINC FINGER-CONTAINING PROTEIN 3"/>
    <property type="match status" value="1"/>
</dbReference>
<sequence>MPALTISTDVPSRSASPEAPPMSPLTPTQTPSSPVASPSSASASTTQATTTTNTTTNTTTIPPPANLTHTTHPAQQPAQPAPPPEPIDFDDNTDAIALRSAISILQLQRSKAEQHVRLLRDHKPDAVSDPRRFVAQLDAAQRSGSTADLPWKDAFTPQAVVNCPKINWDQYAIVGEPLEALHREQVENPPDTEPSVYVNGAYESRAGGQTNVTRAEPYRGPVAAYSPWLDKATVEGNGKPKQ</sequence>
<feature type="compositionally biased region" description="Polar residues" evidence="1">
    <location>
        <begin position="1"/>
        <end position="15"/>
    </location>
</feature>
<gene>
    <name evidence="2" type="ORF">ACRE_046840</name>
</gene>
<feature type="compositionally biased region" description="Low complexity" evidence="1">
    <location>
        <begin position="25"/>
        <end position="60"/>
    </location>
</feature>
<dbReference type="PANTHER" id="PTHR22705">
    <property type="entry name" value="ZINC FINGER, ZZ DOMAIN CONTAINING 3"/>
    <property type="match status" value="1"/>
</dbReference>
<accession>A0A086T569</accession>
<evidence type="ECO:0000313" key="2">
    <source>
        <dbReference type="EMBL" id="KFH44501.1"/>
    </source>
</evidence>
<feature type="region of interest" description="Disordered" evidence="1">
    <location>
        <begin position="1"/>
        <end position="92"/>
    </location>
</feature>
<dbReference type="EMBL" id="JPKY01000047">
    <property type="protein sequence ID" value="KFH44501.1"/>
    <property type="molecule type" value="Genomic_DNA"/>
</dbReference>
<comment type="caution">
    <text evidence="2">The sequence shown here is derived from an EMBL/GenBank/DDBJ whole genome shotgun (WGS) entry which is preliminary data.</text>
</comment>
<name>A0A086T569_HAPC1</name>
<dbReference type="Proteomes" id="UP000029964">
    <property type="component" value="Unassembled WGS sequence"/>
</dbReference>
<dbReference type="HOGENOM" id="CLU_040837_0_0_1"/>
<dbReference type="InterPro" id="IPR037830">
    <property type="entry name" value="ZZZ3"/>
</dbReference>
<dbReference type="AlphaFoldDB" id="A0A086T569"/>
<keyword evidence="3" id="KW-1185">Reference proteome</keyword>
<protein>
    <submittedName>
        <fullName evidence="2">Uncharacterized protein</fullName>
    </submittedName>
</protein>